<evidence type="ECO:0000256" key="1">
    <source>
        <dbReference type="SAM" id="MobiDB-lite"/>
    </source>
</evidence>
<dbReference type="RefSeq" id="WP_089223472.1">
    <property type="nucleotide sequence ID" value="NZ_FZOF01000004.1"/>
</dbReference>
<dbReference type="Proteomes" id="UP000198280">
    <property type="component" value="Unassembled WGS sequence"/>
</dbReference>
<protein>
    <submittedName>
        <fullName evidence="3">NADPH:quinone reductase</fullName>
    </submittedName>
</protein>
<gene>
    <name evidence="3" type="ORF">SAMN05216252_104389</name>
</gene>
<organism evidence="3 4">
    <name type="scientific">Actinacidiphila glaucinigra</name>
    <dbReference type="NCBI Taxonomy" id="235986"/>
    <lineage>
        <taxon>Bacteria</taxon>
        <taxon>Bacillati</taxon>
        <taxon>Actinomycetota</taxon>
        <taxon>Actinomycetes</taxon>
        <taxon>Kitasatosporales</taxon>
        <taxon>Streptomycetaceae</taxon>
        <taxon>Actinacidiphila</taxon>
    </lineage>
</organism>
<dbReference type="SUPFAM" id="SSF51735">
    <property type="entry name" value="NAD(P)-binding Rossmann-fold domains"/>
    <property type="match status" value="1"/>
</dbReference>
<keyword evidence="4" id="KW-1185">Reference proteome</keyword>
<dbReference type="PANTHER" id="PTHR11695:SF294">
    <property type="entry name" value="RETICULON-4-INTERACTING PROTEIN 1, MITOCHONDRIAL"/>
    <property type="match status" value="1"/>
</dbReference>
<dbReference type="Pfam" id="PF08240">
    <property type="entry name" value="ADH_N"/>
    <property type="match status" value="1"/>
</dbReference>
<dbReference type="SMART" id="SM00829">
    <property type="entry name" value="PKS_ER"/>
    <property type="match status" value="1"/>
</dbReference>
<evidence type="ECO:0000259" key="2">
    <source>
        <dbReference type="SMART" id="SM00829"/>
    </source>
</evidence>
<dbReference type="GO" id="GO:0016491">
    <property type="term" value="F:oxidoreductase activity"/>
    <property type="evidence" value="ECO:0007669"/>
    <property type="project" value="InterPro"/>
</dbReference>
<dbReference type="PANTHER" id="PTHR11695">
    <property type="entry name" value="ALCOHOL DEHYDROGENASE RELATED"/>
    <property type="match status" value="1"/>
</dbReference>
<feature type="domain" description="Enoyl reductase (ER)" evidence="2">
    <location>
        <begin position="14"/>
        <end position="313"/>
    </location>
</feature>
<dbReference type="CDD" id="cd05289">
    <property type="entry name" value="MDR_like_2"/>
    <property type="match status" value="1"/>
</dbReference>
<dbReference type="InterPro" id="IPR036291">
    <property type="entry name" value="NAD(P)-bd_dom_sf"/>
</dbReference>
<dbReference type="InterPro" id="IPR050700">
    <property type="entry name" value="YIM1/Zinc_Alcohol_DH_Fams"/>
</dbReference>
<evidence type="ECO:0000313" key="4">
    <source>
        <dbReference type="Proteomes" id="UP000198280"/>
    </source>
</evidence>
<proteinExistence type="predicted"/>
<dbReference type="SUPFAM" id="SSF50129">
    <property type="entry name" value="GroES-like"/>
    <property type="match status" value="1"/>
</dbReference>
<dbReference type="OrthoDB" id="3727682at2"/>
<dbReference type="InterPro" id="IPR020843">
    <property type="entry name" value="ER"/>
</dbReference>
<reference evidence="3 4" key="1">
    <citation type="submission" date="2017-06" db="EMBL/GenBank/DDBJ databases">
        <authorList>
            <person name="Kim H.J."/>
            <person name="Triplett B.A."/>
        </authorList>
    </citation>
    <scope>NUCLEOTIDE SEQUENCE [LARGE SCALE GENOMIC DNA]</scope>
    <source>
        <strain evidence="3 4">CGMCC 4.1858</strain>
    </source>
</reference>
<feature type="compositionally biased region" description="Basic and acidic residues" evidence="1">
    <location>
        <begin position="19"/>
        <end position="29"/>
    </location>
</feature>
<accession>A0A239D5Q2</accession>
<name>A0A239D5Q2_9ACTN</name>
<dbReference type="AlphaFoldDB" id="A0A239D5Q2"/>
<dbReference type="InterPro" id="IPR013154">
    <property type="entry name" value="ADH-like_N"/>
</dbReference>
<dbReference type="InterPro" id="IPR011032">
    <property type="entry name" value="GroES-like_sf"/>
</dbReference>
<evidence type="ECO:0000313" key="3">
    <source>
        <dbReference type="EMBL" id="SNS27338.1"/>
    </source>
</evidence>
<dbReference type="Gene3D" id="3.90.180.10">
    <property type="entry name" value="Medium-chain alcohol dehydrogenases, catalytic domain"/>
    <property type="match status" value="1"/>
</dbReference>
<dbReference type="EMBL" id="FZOF01000004">
    <property type="protein sequence ID" value="SNS27338.1"/>
    <property type="molecule type" value="Genomic_DNA"/>
</dbReference>
<feature type="region of interest" description="Disordered" evidence="1">
    <location>
        <begin position="1"/>
        <end position="31"/>
    </location>
</feature>
<dbReference type="Gene3D" id="3.40.50.720">
    <property type="entry name" value="NAD(P)-binding Rossmann-like Domain"/>
    <property type="match status" value="1"/>
</dbReference>
<dbReference type="Pfam" id="PF13602">
    <property type="entry name" value="ADH_zinc_N_2"/>
    <property type="match status" value="1"/>
</dbReference>
<sequence>MVTTMHAVRAHRRGGPEQLRYETAPRPEPDPGEALVAVRAASVTAGELDWDATWTDSFDGSGRDRTPTIPSHEVSGVVADVGPGVVTPRVGEAVYALIPFVHDGAAAEFVTLPAGILAPKPRRIDHDAAASVPLAALTVWQALARHAGVTPGRHVLVHGAAGGVGSFAVQIAAALGAQVTATAAARDAGFVAGLGARRVVDYAGSRFEDEVADVDVVFDAVGGDTQDRSWSVLRPGGLLVSIVSPPDPATARAHGARGVFFVVEPDRAGLEAVSRLIDGGKLTPRVDRVVPLTETRAAYEALEHEHRRGKVVIHVADGT</sequence>